<dbReference type="PANTHER" id="PTHR31438:SF1">
    <property type="entry name" value="LYSINE N-ACYLTRANSFERASE C17G9.06C-RELATED"/>
    <property type="match status" value="1"/>
</dbReference>
<dbReference type="SUPFAM" id="SSF55729">
    <property type="entry name" value="Acyl-CoA N-acyltransferases (Nat)"/>
    <property type="match status" value="1"/>
</dbReference>
<evidence type="ECO:0000256" key="2">
    <source>
        <dbReference type="ARBA" id="ARBA00023251"/>
    </source>
</evidence>
<dbReference type="GO" id="GO:0016779">
    <property type="term" value="F:nucleotidyltransferase activity"/>
    <property type="evidence" value="ECO:0007669"/>
    <property type="project" value="UniProtKB-KW"/>
</dbReference>
<dbReference type="InterPro" id="IPR019432">
    <property type="entry name" value="Acyltransferase_MbtK/IucB-like"/>
</dbReference>
<evidence type="ECO:0000256" key="1">
    <source>
        <dbReference type="ARBA" id="ARBA00004924"/>
    </source>
</evidence>
<proteinExistence type="predicted"/>
<gene>
    <name evidence="4" type="ORF">BQ8794_140300</name>
</gene>
<dbReference type="InterPro" id="IPR016181">
    <property type="entry name" value="Acyl_CoA_acyltransferase"/>
</dbReference>
<dbReference type="EMBL" id="FTPD01000006">
    <property type="protein sequence ID" value="SIT54155.1"/>
    <property type="molecule type" value="Genomic_DNA"/>
</dbReference>
<dbReference type="Proteomes" id="UP000188388">
    <property type="component" value="Unassembled WGS sequence"/>
</dbReference>
<keyword evidence="4" id="KW-0808">Transferase</keyword>
<organism evidence="4 5">
    <name type="scientific">Mesorhizobium prunaredense</name>
    <dbReference type="NCBI Taxonomy" id="1631249"/>
    <lineage>
        <taxon>Bacteria</taxon>
        <taxon>Pseudomonadati</taxon>
        <taxon>Pseudomonadota</taxon>
        <taxon>Alphaproteobacteria</taxon>
        <taxon>Hyphomicrobiales</taxon>
        <taxon>Phyllobacteriaceae</taxon>
        <taxon>Mesorhizobium</taxon>
    </lineage>
</organism>
<accession>A0A1R3V722</accession>
<protein>
    <submittedName>
        <fullName evidence="4">Aminoglycoside 6-adenylyltransferase</fullName>
    </submittedName>
</protein>
<sequence length="209" mass="23210">MPAEPATGHDPEKWKPVFASLTFGSQEIMAKQENRYDFRPVTEADLPMIAAWLAEPHVAEWWDDPETEIAQIREHIDSISVEPLIIELDGEPIGYMQSYDPHLEDGHPYSDQPFGTLGIDLSIGRPELVGRGHGSAIVRQFVEQLFEEGAPRVIIDPDPSNGRAIRAYQKAGFRAIDRRQSEYGDAVLMAIDAKEGDAEAGDVKEGDAE</sequence>
<feature type="domain" description="N-acetyltransferase" evidence="3">
    <location>
        <begin position="36"/>
        <end position="194"/>
    </location>
</feature>
<dbReference type="Gene3D" id="3.40.630.30">
    <property type="match status" value="1"/>
</dbReference>
<dbReference type="PROSITE" id="PS51186">
    <property type="entry name" value="GNAT"/>
    <property type="match status" value="1"/>
</dbReference>
<dbReference type="AlphaFoldDB" id="A0A1R3V722"/>
<evidence type="ECO:0000313" key="5">
    <source>
        <dbReference type="Proteomes" id="UP000188388"/>
    </source>
</evidence>
<dbReference type="PANTHER" id="PTHR31438">
    <property type="entry name" value="LYSINE N-ACYLTRANSFERASE C17G9.06C-RELATED"/>
    <property type="match status" value="1"/>
</dbReference>
<keyword evidence="4" id="KW-0548">Nucleotidyltransferase</keyword>
<reference evidence="5" key="1">
    <citation type="submission" date="2017-01" db="EMBL/GenBank/DDBJ databases">
        <authorList>
            <person name="Brunel B."/>
        </authorList>
    </citation>
    <scope>NUCLEOTIDE SEQUENCE [LARGE SCALE GENOMIC DNA]</scope>
</reference>
<evidence type="ECO:0000259" key="3">
    <source>
        <dbReference type="PROSITE" id="PS51186"/>
    </source>
</evidence>
<evidence type="ECO:0000313" key="4">
    <source>
        <dbReference type="EMBL" id="SIT54155.1"/>
    </source>
</evidence>
<dbReference type="STRING" id="1631249.BQ8794_140300"/>
<dbReference type="InterPro" id="IPR000182">
    <property type="entry name" value="GNAT_dom"/>
</dbReference>
<keyword evidence="2" id="KW-0046">Antibiotic resistance</keyword>
<comment type="pathway">
    <text evidence="1">Siderophore biosynthesis.</text>
</comment>
<dbReference type="GO" id="GO:0019290">
    <property type="term" value="P:siderophore biosynthetic process"/>
    <property type="evidence" value="ECO:0007669"/>
    <property type="project" value="InterPro"/>
</dbReference>
<keyword evidence="5" id="KW-1185">Reference proteome</keyword>
<dbReference type="SMART" id="SM01006">
    <property type="entry name" value="AlcB"/>
    <property type="match status" value="1"/>
</dbReference>
<dbReference type="Pfam" id="PF13523">
    <property type="entry name" value="Acetyltransf_8"/>
    <property type="match status" value="1"/>
</dbReference>
<name>A0A1R3V722_9HYPH</name>
<dbReference type="CDD" id="cd04301">
    <property type="entry name" value="NAT_SF"/>
    <property type="match status" value="1"/>
</dbReference>
<dbReference type="GO" id="GO:0046677">
    <property type="term" value="P:response to antibiotic"/>
    <property type="evidence" value="ECO:0007669"/>
    <property type="project" value="UniProtKB-KW"/>
</dbReference>
<dbReference type="GO" id="GO:0016410">
    <property type="term" value="F:N-acyltransferase activity"/>
    <property type="evidence" value="ECO:0007669"/>
    <property type="project" value="TreeGrafter"/>
</dbReference>